<dbReference type="InterPro" id="IPR023045">
    <property type="entry name" value="MoaC"/>
</dbReference>
<dbReference type="Proteomes" id="UP001363622">
    <property type="component" value="Unassembled WGS sequence"/>
</dbReference>
<protein>
    <submittedName>
        <fullName evidence="5">Molybdopterin cofactor biosynthesis C domain-containing protein</fullName>
    </submittedName>
</protein>
<feature type="compositionally biased region" description="Basic and acidic residues" evidence="3">
    <location>
        <begin position="19"/>
        <end position="28"/>
    </location>
</feature>
<evidence type="ECO:0000313" key="6">
    <source>
        <dbReference type="Proteomes" id="UP001363622"/>
    </source>
</evidence>
<dbReference type="SUPFAM" id="SSF55040">
    <property type="entry name" value="Molybdenum cofactor biosynthesis protein C, MoaC"/>
    <property type="match status" value="1"/>
</dbReference>
<dbReference type="Pfam" id="PF01967">
    <property type="entry name" value="MoaC"/>
    <property type="match status" value="1"/>
</dbReference>
<organism evidence="5 6">
    <name type="scientific">Phyllosticta citriasiana</name>
    <dbReference type="NCBI Taxonomy" id="595635"/>
    <lineage>
        <taxon>Eukaryota</taxon>
        <taxon>Fungi</taxon>
        <taxon>Dikarya</taxon>
        <taxon>Ascomycota</taxon>
        <taxon>Pezizomycotina</taxon>
        <taxon>Dothideomycetes</taxon>
        <taxon>Dothideomycetes incertae sedis</taxon>
        <taxon>Botryosphaeriales</taxon>
        <taxon>Phyllostictaceae</taxon>
        <taxon>Phyllosticta</taxon>
    </lineage>
</organism>
<dbReference type="InterPro" id="IPR036522">
    <property type="entry name" value="MoaC_sf"/>
</dbReference>
<gene>
    <name evidence="5" type="ORF">IWZ03DRAFT_310542</name>
</gene>
<dbReference type="EMBL" id="JBBPHU010000005">
    <property type="protein sequence ID" value="KAK7517564.1"/>
    <property type="molecule type" value="Genomic_DNA"/>
</dbReference>
<sequence>MNFVRHLGDSSRASRGIINKRDQDDIGRRGFHTVSSARQQHLNQDGSAASGQKTTAEADQADKNNEQPENGKLTHVNNAGEAHMVNISDKADTRRVAFATSTVRFSIPNVVHLIRRNRMNKGDVLSTARIAGIMAAKQTPNLVPLCHNIPRMNTGNRQASDIPLDYGEFPNGAVFITARCESTTATGVEMEALVAANAAALTVYDMSKAVDKHMVLGNSRVVLKAGGKSGTW</sequence>
<evidence type="ECO:0000256" key="1">
    <source>
        <dbReference type="ARBA" id="ARBA00005046"/>
    </source>
</evidence>
<evidence type="ECO:0000313" key="5">
    <source>
        <dbReference type="EMBL" id="KAK7517564.1"/>
    </source>
</evidence>
<dbReference type="InterPro" id="IPR002820">
    <property type="entry name" value="Mopterin_CF_biosynth-C_dom"/>
</dbReference>
<reference evidence="5 6" key="1">
    <citation type="submission" date="2024-04" db="EMBL/GenBank/DDBJ databases">
        <title>Phyllosticta paracitricarpa is synonymous to the EU quarantine fungus P. citricarpa based on phylogenomic analyses.</title>
        <authorList>
            <consortium name="Lawrence Berkeley National Laboratory"/>
            <person name="Van Ingen-Buijs V.A."/>
            <person name="Van Westerhoven A.C."/>
            <person name="Haridas S."/>
            <person name="Skiadas P."/>
            <person name="Martin F."/>
            <person name="Groenewald J.Z."/>
            <person name="Crous P.W."/>
            <person name="Seidl M.F."/>
        </authorList>
    </citation>
    <scope>NUCLEOTIDE SEQUENCE [LARGE SCALE GENOMIC DNA]</scope>
    <source>
        <strain evidence="5 6">CBS 123371</strain>
    </source>
</reference>
<feature type="domain" description="Molybdopterin cofactor biosynthesis C (MoaC)" evidence="4">
    <location>
        <begin position="84"/>
        <end position="227"/>
    </location>
</feature>
<dbReference type="PANTHER" id="PTHR22960">
    <property type="entry name" value="MOLYBDOPTERIN COFACTOR SYNTHESIS PROTEIN A"/>
    <property type="match status" value="1"/>
</dbReference>
<feature type="region of interest" description="Disordered" evidence="3">
    <location>
        <begin position="1"/>
        <end position="87"/>
    </location>
</feature>
<dbReference type="InterPro" id="IPR050105">
    <property type="entry name" value="MoCo_biosynth_MoaA/MoaC"/>
</dbReference>
<evidence type="ECO:0000256" key="2">
    <source>
        <dbReference type="ARBA" id="ARBA00023150"/>
    </source>
</evidence>
<evidence type="ECO:0000256" key="3">
    <source>
        <dbReference type="SAM" id="MobiDB-lite"/>
    </source>
</evidence>
<feature type="compositionally biased region" description="Polar residues" evidence="3">
    <location>
        <begin position="33"/>
        <end position="57"/>
    </location>
</feature>
<comment type="caution">
    <text evidence="5">The sequence shown here is derived from an EMBL/GenBank/DDBJ whole genome shotgun (WGS) entry which is preliminary data.</text>
</comment>
<proteinExistence type="predicted"/>
<keyword evidence="6" id="KW-1185">Reference proteome</keyword>
<keyword evidence="2" id="KW-0501">Molybdenum cofactor biosynthesis</keyword>
<dbReference type="NCBIfam" id="NF006870">
    <property type="entry name" value="PRK09364.1"/>
    <property type="match status" value="1"/>
</dbReference>
<feature type="non-terminal residue" evidence="5">
    <location>
        <position position="232"/>
    </location>
</feature>
<name>A0ABR1KNM6_9PEZI</name>
<comment type="pathway">
    <text evidence="1">Cofactor biosynthesis; molybdopterin biosynthesis.</text>
</comment>
<dbReference type="NCBIfam" id="TIGR00581">
    <property type="entry name" value="moaC"/>
    <property type="match status" value="1"/>
</dbReference>
<evidence type="ECO:0000259" key="4">
    <source>
        <dbReference type="Pfam" id="PF01967"/>
    </source>
</evidence>
<dbReference type="Gene3D" id="3.30.70.640">
    <property type="entry name" value="Molybdopterin cofactor biosynthesis C (MoaC) domain"/>
    <property type="match status" value="1"/>
</dbReference>
<accession>A0ABR1KNM6</accession>